<dbReference type="Proteomes" id="UP000885738">
    <property type="component" value="Unassembled WGS sequence"/>
</dbReference>
<reference evidence="1" key="1">
    <citation type="journal article" date="2020" name="mSystems">
        <title>Genome- and Community-Level Interaction Insights into Carbon Utilization and Element Cycling Functions of Hydrothermarchaeota in Hydrothermal Sediment.</title>
        <authorList>
            <person name="Zhou Z."/>
            <person name="Liu Y."/>
            <person name="Xu W."/>
            <person name="Pan J."/>
            <person name="Luo Z.H."/>
            <person name="Li M."/>
        </authorList>
    </citation>
    <scope>NUCLEOTIDE SEQUENCE [LARGE SCALE GENOMIC DNA]</scope>
    <source>
        <strain evidence="1">HyVt-389</strain>
    </source>
</reference>
<organism evidence="1">
    <name type="scientific">Desulfofervidus auxilii</name>
    <dbReference type="NCBI Taxonomy" id="1621989"/>
    <lineage>
        <taxon>Bacteria</taxon>
        <taxon>Pseudomonadati</taxon>
        <taxon>Thermodesulfobacteriota</taxon>
        <taxon>Candidatus Desulfofervidia</taxon>
        <taxon>Candidatus Desulfofervidales</taxon>
        <taxon>Candidatus Desulfofervidaceae</taxon>
        <taxon>Candidatus Desulfofervidus</taxon>
    </lineage>
</organism>
<sequence>MPKEIYIGFSSHRLESIPFYKKVFGQTDFIILEDAPCPLFPLMLKGEISPEEYSQKFETDFPKFIQSQFELLQKAYQDGKEVTQIDPYMEKVIQMYQLLEEGEKAQEISQLPEFREVYTAEHNATGCLLDYYQATMGTFEQAVEAIKAFARADAQRIALRDKMRAEKIAQYLQNKRGRVFVEAGYIHLFLSSFLRKSVSPNWKLKVSFLLASVSRQIAKSIIGKPLPYPLVPGDILTFWYIGKKKINPEKERLFAAQVLIYNQLITTEELEPTPEVPYPHLKQEFEIKSILKKLSYLDCSRLYPLIKFLPPGKSWALVKKFICVRKNSD</sequence>
<gene>
    <name evidence="1" type="ORF">ENI35_03515</name>
</gene>
<dbReference type="AlphaFoldDB" id="A0A7C1ZLX2"/>
<accession>A0A7C1ZLX2</accession>
<protein>
    <submittedName>
        <fullName evidence="1">Uncharacterized protein</fullName>
    </submittedName>
</protein>
<name>A0A7C1ZLX2_DESA2</name>
<proteinExistence type="predicted"/>
<evidence type="ECO:0000313" key="1">
    <source>
        <dbReference type="EMBL" id="HEC67865.1"/>
    </source>
</evidence>
<comment type="caution">
    <text evidence="1">The sequence shown here is derived from an EMBL/GenBank/DDBJ whole genome shotgun (WGS) entry which is preliminary data.</text>
</comment>
<dbReference type="EMBL" id="DRIH01000118">
    <property type="protein sequence ID" value="HEC67865.1"/>
    <property type="molecule type" value="Genomic_DNA"/>
</dbReference>